<proteinExistence type="predicted"/>
<evidence type="ECO:0000313" key="1">
    <source>
        <dbReference type="Ensembl" id="ENSNBRP00000000241.1"/>
    </source>
</evidence>
<dbReference type="STRING" id="32507.ENSNBRP00000000241"/>
<name>A0A3Q4FXB8_NEOBR</name>
<dbReference type="SUPFAM" id="SSF46966">
    <property type="entry name" value="Spectrin repeat"/>
    <property type="match status" value="1"/>
</dbReference>
<dbReference type="Ensembl" id="ENSNBRT00000000276.1">
    <property type="protein sequence ID" value="ENSNBRP00000000241.1"/>
    <property type="gene ID" value="ENSNBRG00000000223.1"/>
</dbReference>
<dbReference type="Bgee" id="ENSNBRG00000000223">
    <property type="expression patterns" value="Expressed in blood and 8 other cell types or tissues"/>
</dbReference>
<protein>
    <submittedName>
        <fullName evidence="1">Uncharacterized protein</fullName>
    </submittedName>
</protein>
<dbReference type="Gene3D" id="1.20.58.60">
    <property type="match status" value="1"/>
</dbReference>
<dbReference type="Proteomes" id="UP000261580">
    <property type="component" value="Unassembled WGS sequence"/>
</dbReference>
<evidence type="ECO:0000313" key="2">
    <source>
        <dbReference type="Proteomes" id="UP000261580"/>
    </source>
</evidence>
<reference evidence="1" key="1">
    <citation type="submission" date="2025-08" db="UniProtKB">
        <authorList>
            <consortium name="Ensembl"/>
        </authorList>
    </citation>
    <scope>IDENTIFICATION</scope>
</reference>
<accession>A0A3Q4FXB8</accession>
<reference evidence="1" key="2">
    <citation type="submission" date="2025-09" db="UniProtKB">
        <authorList>
            <consortium name="Ensembl"/>
        </authorList>
    </citation>
    <scope>IDENTIFICATION</scope>
</reference>
<organism evidence="1 2">
    <name type="scientific">Neolamprologus brichardi</name>
    <name type="common">Fairy cichlid</name>
    <name type="synonym">Lamprologus brichardi</name>
    <dbReference type="NCBI Taxonomy" id="32507"/>
    <lineage>
        <taxon>Eukaryota</taxon>
        <taxon>Metazoa</taxon>
        <taxon>Chordata</taxon>
        <taxon>Craniata</taxon>
        <taxon>Vertebrata</taxon>
        <taxon>Euteleostomi</taxon>
        <taxon>Actinopterygii</taxon>
        <taxon>Neopterygii</taxon>
        <taxon>Teleostei</taxon>
        <taxon>Neoteleostei</taxon>
        <taxon>Acanthomorphata</taxon>
        <taxon>Ovalentaria</taxon>
        <taxon>Cichlomorphae</taxon>
        <taxon>Cichliformes</taxon>
        <taxon>Cichlidae</taxon>
        <taxon>African cichlids</taxon>
        <taxon>Pseudocrenilabrinae</taxon>
        <taxon>Lamprologini</taxon>
        <taxon>Neolamprologus</taxon>
    </lineage>
</organism>
<keyword evidence="2" id="KW-1185">Reference proteome</keyword>
<sequence>MHGVVSQVEALLVKDKRDAVNGRFAKIKNMAASRRAKLNESHRLHQFFRDLD</sequence>
<dbReference type="AlphaFoldDB" id="A0A3Q4FXB8"/>